<dbReference type="GO" id="GO:0050660">
    <property type="term" value="F:flavin adenine dinucleotide binding"/>
    <property type="evidence" value="ECO:0007669"/>
    <property type="project" value="InterPro"/>
</dbReference>
<proteinExistence type="inferred from homology"/>
<dbReference type="Pfam" id="PF00732">
    <property type="entry name" value="GMC_oxred_N"/>
    <property type="match status" value="2"/>
</dbReference>
<dbReference type="SUPFAM" id="SSF54373">
    <property type="entry name" value="FAD-linked reductases, C-terminal domain"/>
    <property type="match status" value="1"/>
</dbReference>
<keyword evidence="3" id="KW-0285">Flavoprotein</keyword>
<dbReference type="PROSITE" id="PS00623">
    <property type="entry name" value="GMC_OXRED_1"/>
    <property type="match status" value="1"/>
</dbReference>
<comment type="caution">
    <text evidence="6">The sequence shown here is derived from an EMBL/GenBank/DDBJ whole genome shotgun (WGS) entry which is preliminary data.</text>
</comment>
<reference evidence="6" key="1">
    <citation type="submission" date="2020-01" db="EMBL/GenBank/DDBJ databases">
        <authorList>
            <person name="Feng Z.H.Z."/>
        </authorList>
    </citation>
    <scope>NUCLEOTIDE SEQUENCE</scope>
    <source>
        <strain evidence="6">CBS107.38</strain>
    </source>
</reference>
<feature type="domain" description="Glucose-methanol-choline oxidoreductase N-terminal" evidence="5">
    <location>
        <begin position="123"/>
        <end position="146"/>
    </location>
</feature>
<comment type="function">
    <text evidence="4">Lytic polysaccharide monooxygenase (LMPO) that depolymerizes crystalline and amorphous polysaccharides via the oxidation of scissile alpha- or beta-(1-4)-glycosidic bonds, yielding C1 and/or C4 oxidation products. Catalysis by LPMOs requires the reduction of the active-site copper from Cu(II) to Cu(I) by a reducing agent and H(2)O(2) or O(2) as a cosubstrate.</text>
</comment>
<dbReference type="GO" id="GO:0044550">
    <property type="term" value="P:secondary metabolite biosynthetic process"/>
    <property type="evidence" value="ECO:0007669"/>
    <property type="project" value="TreeGrafter"/>
</dbReference>
<evidence type="ECO:0000313" key="6">
    <source>
        <dbReference type="EMBL" id="KAF7671881.1"/>
    </source>
</evidence>
<dbReference type="Pfam" id="PF05199">
    <property type="entry name" value="GMC_oxred_C"/>
    <property type="match status" value="1"/>
</dbReference>
<dbReference type="EMBL" id="JAAABM010000019">
    <property type="protein sequence ID" value="KAF7671881.1"/>
    <property type="molecule type" value="Genomic_DNA"/>
</dbReference>
<comment type="similarity">
    <text evidence="1 3">Belongs to the GMC oxidoreductase family.</text>
</comment>
<evidence type="ECO:0000259" key="5">
    <source>
        <dbReference type="PROSITE" id="PS00623"/>
    </source>
</evidence>
<keyword evidence="4" id="KW-0136">Cellulose degradation</keyword>
<keyword evidence="4" id="KW-0119">Carbohydrate metabolism</keyword>
<dbReference type="SUPFAM" id="SSF51905">
    <property type="entry name" value="FAD/NAD(P)-binding domain"/>
    <property type="match status" value="1"/>
</dbReference>
<evidence type="ECO:0000256" key="1">
    <source>
        <dbReference type="ARBA" id="ARBA00010790"/>
    </source>
</evidence>
<dbReference type="PANTHER" id="PTHR11552:SF138">
    <property type="entry name" value="DEHYDROGENASE PKFF-RELATED"/>
    <property type="match status" value="1"/>
</dbReference>
<gene>
    <name evidence="6" type="ORF">GT037_010104</name>
</gene>
<keyword evidence="3" id="KW-0274">FAD</keyword>
<dbReference type="InterPro" id="IPR007867">
    <property type="entry name" value="GMC_OxRtase_C"/>
</dbReference>
<dbReference type="RefSeq" id="XP_038782242.1">
    <property type="nucleotide sequence ID" value="XM_038935151.1"/>
</dbReference>
<dbReference type="Pfam" id="PF03443">
    <property type="entry name" value="AA9"/>
    <property type="match status" value="1"/>
</dbReference>
<sequence length="735" mass="79177">MAKRLPFIGRAFCSLVIGTFAQKRKIFEGVSANATYDYVVVGGGTAGLVIASRLSEFASVAVLEAGGRYEQDNGNQSVVPYYGLVMPVLGTNEAYPPQSLIDWDSLSTAQSAAGNRRIHCAQGKTLGGSSAINTMAYHRGTAGSYQRWANLSTTLFKALFKYRGLIGLIQPRVGSSGSLNGGAWVPTTLDPKHVTKGTSKSSYLDEKEVKSILQLTIYLHSQASRVTFDKDKNAIGVALLSERDEYVILARKEAVLPAGVFHSPQLLMLSGVGFAATLSEHAIPVVADLPGVGQNLCDQIFFSVLRSITVPSTGAYLSTAIRQAIALRKYSSNVSGPYSSAGGYLSFEKLPLDYRANFWSRTEAALSGFPPDWRETEYIASGFPSGDPDFSAIDAISDTPLTPCSRGNVSIRSASIVDQSIIDLGWLNDPADEEVMVAALKRVREAWDSPALVGIIAGPEIAPGLNITTTADILNFIEQYAQPIWHASSTCSSVRHPREDIIVADRYPKPYQDPYMNPAPPRISREIQGNFPIENVKLIDLECGGNTTGGVVGSRPAPLHAPAAAGSTVNLRWTAWPESHQGPVITYMARCPDTGCNDYVPSSSLAPTWFKIAEDGLHSTDPDWLKNQWGMTSLINAPNAGVNYTIPACLRPGFYLVRHEIIALHSAYSEGGAQFYPGCHQLEVTGDGATVPTADLVSFPGAYDSKDAGLVYSIYNQLPYDIPGPKVFECAAELR</sequence>
<keyword evidence="4" id="KW-0624">Polysaccharide degradation</keyword>
<keyword evidence="4" id="KW-1015">Disulfide bond</keyword>
<protein>
    <recommendedName>
        <fullName evidence="4">AA9 family lytic polysaccharide monooxygenase</fullName>
        <ecNumber evidence="4">1.14.99.56</ecNumber>
    </recommendedName>
    <alternativeName>
        <fullName evidence="4">Endo-beta-1,4-glucanase</fullName>
    </alternativeName>
    <alternativeName>
        <fullName evidence="4">Glycosyl hydrolase 61 family protein</fullName>
    </alternativeName>
</protein>
<dbReference type="Gene3D" id="3.30.560.10">
    <property type="entry name" value="Glucose Oxidase, domain 3"/>
    <property type="match status" value="2"/>
</dbReference>
<comment type="catalytic activity">
    <reaction evidence="4">
        <text>[(1-&gt;4)-beta-D-glucosyl]n+m + reduced acceptor + O2 = 4-dehydro-beta-D-glucosyl-[(1-&gt;4)-beta-D-glucosyl]n-1 + [(1-&gt;4)-beta-D-glucosyl]m + acceptor + H2O.</text>
        <dbReference type="EC" id="1.14.99.56"/>
    </reaction>
</comment>
<dbReference type="InterPro" id="IPR005103">
    <property type="entry name" value="AA9_LPMO"/>
</dbReference>
<dbReference type="InterPro" id="IPR000172">
    <property type="entry name" value="GMC_OxRdtase_N"/>
</dbReference>
<dbReference type="GO" id="GO:0005576">
    <property type="term" value="C:extracellular region"/>
    <property type="evidence" value="ECO:0007669"/>
    <property type="project" value="UniProtKB-SubCell"/>
</dbReference>
<evidence type="ECO:0000313" key="7">
    <source>
        <dbReference type="Proteomes" id="UP000596902"/>
    </source>
</evidence>
<accession>A0A8H7AZ67</accession>
<dbReference type="GeneID" id="62208329"/>
<evidence type="ECO:0000256" key="3">
    <source>
        <dbReference type="RuleBase" id="RU003968"/>
    </source>
</evidence>
<dbReference type="GO" id="GO:0030248">
    <property type="term" value="F:cellulose binding"/>
    <property type="evidence" value="ECO:0007669"/>
    <property type="project" value="UniProtKB-UniRule"/>
</dbReference>
<keyword evidence="2" id="KW-0325">Glycoprotein</keyword>
<evidence type="ECO:0000256" key="4">
    <source>
        <dbReference type="RuleBase" id="RU368122"/>
    </source>
</evidence>
<dbReference type="PANTHER" id="PTHR11552">
    <property type="entry name" value="GLUCOSE-METHANOL-CHOLINE GMC OXIDOREDUCTASE"/>
    <property type="match status" value="1"/>
</dbReference>
<keyword evidence="4" id="KW-0964">Secreted</keyword>
<dbReference type="InterPro" id="IPR036188">
    <property type="entry name" value="FAD/NAD-bd_sf"/>
</dbReference>
<organism evidence="6 7">
    <name type="scientific">Alternaria burnsii</name>
    <dbReference type="NCBI Taxonomy" id="1187904"/>
    <lineage>
        <taxon>Eukaryota</taxon>
        <taxon>Fungi</taxon>
        <taxon>Dikarya</taxon>
        <taxon>Ascomycota</taxon>
        <taxon>Pezizomycotina</taxon>
        <taxon>Dothideomycetes</taxon>
        <taxon>Pleosporomycetidae</taxon>
        <taxon>Pleosporales</taxon>
        <taxon>Pleosporineae</taxon>
        <taxon>Pleosporaceae</taxon>
        <taxon>Alternaria</taxon>
        <taxon>Alternaria sect. Alternaria</taxon>
    </lineage>
</organism>
<dbReference type="Proteomes" id="UP000596902">
    <property type="component" value="Unassembled WGS sequence"/>
</dbReference>
<dbReference type="GO" id="GO:0016614">
    <property type="term" value="F:oxidoreductase activity, acting on CH-OH group of donors"/>
    <property type="evidence" value="ECO:0007669"/>
    <property type="project" value="InterPro"/>
</dbReference>
<dbReference type="InterPro" id="IPR012132">
    <property type="entry name" value="GMC_OxRdtase"/>
</dbReference>
<dbReference type="Gene3D" id="3.50.50.60">
    <property type="entry name" value="FAD/NAD(P)-binding domain"/>
    <property type="match status" value="2"/>
</dbReference>
<name>A0A8H7AZ67_9PLEO</name>
<dbReference type="Gene3D" id="2.70.50.70">
    <property type="match status" value="1"/>
</dbReference>
<reference evidence="6" key="2">
    <citation type="submission" date="2020-08" db="EMBL/GenBank/DDBJ databases">
        <title>Draft Genome Sequence of Cumin Blight Pathogen Alternaria burnsii.</title>
        <authorList>
            <person name="Feng Z."/>
        </authorList>
    </citation>
    <scope>NUCLEOTIDE SEQUENCE</scope>
    <source>
        <strain evidence="6">CBS107.38</strain>
    </source>
</reference>
<dbReference type="EC" id="1.14.99.56" evidence="4"/>
<comment type="domain">
    <text evidence="4">Has a modular structure: an endo-beta-1,4-glucanase catalytic module at the N-terminus, a linker rich in serines and threonines, and a C-terminal carbohydrate-binding module (CBM).</text>
</comment>
<evidence type="ECO:0000256" key="2">
    <source>
        <dbReference type="ARBA" id="ARBA00023180"/>
    </source>
</evidence>
<comment type="subcellular location">
    <subcellularLocation>
        <location evidence="4">Secreted</location>
    </subcellularLocation>
</comment>
<keyword evidence="7" id="KW-1185">Reference proteome</keyword>
<dbReference type="GO" id="GO:0008810">
    <property type="term" value="F:cellulase activity"/>
    <property type="evidence" value="ECO:0007669"/>
    <property type="project" value="UniProtKB-UniRule"/>
</dbReference>
<dbReference type="CDD" id="cd21175">
    <property type="entry name" value="LPMO_AA9"/>
    <property type="match status" value="1"/>
</dbReference>
<dbReference type="GO" id="GO:0030245">
    <property type="term" value="P:cellulose catabolic process"/>
    <property type="evidence" value="ECO:0007669"/>
    <property type="project" value="UniProtKB-UniRule"/>
</dbReference>
<dbReference type="AlphaFoldDB" id="A0A8H7AZ67"/>